<reference evidence="1 2" key="1">
    <citation type="journal article" date="2019" name="Sci. Rep.">
        <title>Orb-weaving spider Araneus ventricosus genome elucidates the spidroin gene catalogue.</title>
        <authorList>
            <person name="Kono N."/>
            <person name="Nakamura H."/>
            <person name="Ohtoshi R."/>
            <person name="Moran D.A.P."/>
            <person name="Shinohara A."/>
            <person name="Yoshida Y."/>
            <person name="Fujiwara M."/>
            <person name="Mori M."/>
            <person name="Tomita M."/>
            <person name="Arakawa K."/>
        </authorList>
    </citation>
    <scope>NUCLEOTIDE SEQUENCE [LARGE SCALE GENOMIC DNA]</scope>
</reference>
<dbReference type="AlphaFoldDB" id="A0A4Y2DDZ2"/>
<organism evidence="1 2">
    <name type="scientific">Araneus ventricosus</name>
    <name type="common">Orbweaver spider</name>
    <name type="synonym">Epeira ventricosa</name>
    <dbReference type="NCBI Taxonomy" id="182803"/>
    <lineage>
        <taxon>Eukaryota</taxon>
        <taxon>Metazoa</taxon>
        <taxon>Ecdysozoa</taxon>
        <taxon>Arthropoda</taxon>
        <taxon>Chelicerata</taxon>
        <taxon>Arachnida</taxon>
        <taxon>Araneae</taxon>
        <taxon>Araneomorphae</taxon>
        <taxon>Entelegynae</taxon>
        <taxon>Araneoidea</taxon>
        <taxon>Araneidae</taxon>
        <taxon>Araneus</taxon>
    </lineage>
</organism>
<gene>
    <name evidence="1" type="ORF">AVEN_128358_1</name>
</gene>
<proteinExistence type="predicted"/>
<name>A0A4Y2DDZ2_ARAVE</name>
<dbReference type="Proteomes" id="UP000499080">
    <property type="component" value="Unassembled WGS sequence"/>
</dbReference>
<accession>A0A4Y2DDZ2</accession>
<keyword evidence="2" id="KW-1185">Reference proteome</keyword>
<evidence type="ECO:0000313" key="2">
    <source>
        <dbReference type="Proteomes" id="UP000499080"/>
    </source>
</evidence>
<evidence type="ECO:0000313" key="1">
    <source>
        <dbReference type="EMBL" id="GBM14296.1"/>
    </source>
</evidence>
<dbReference type="EMBL" id="BGPR01000341">
    <property type="protein sequence ID" value="GBM14296.1"/>
    <property type="molecule type" value="Genomic_DNA"/>
</dbReference>
<sequence>MSFSKSILEIPSSICHTDHVLTSGLVGKGMEWLEKMNRRENVICSISACALIQQYSKLMNELIELLKQRIVAVVELPAGDFLLYHQEKYKHGPFTPEYPPDNLPPIL</sequence>
<comment type="caution">
    <text evidence="1">The sequence shown here is derived from an EMBL/GenBank/DDBJ whole genome shotgun (WGS) entry which is preliminary data.</text>
</comment>
<protein>
    <submittedName>
        <fullName evidence="1">Uncharacterized protein</fullName>
    </submittedName>
</protein>